<reference evidence="2" key="1">
    <citation type="submission" date="2017-01" db="EMBL/GenBank/DDBJ databases">
        <authorList>
            <person name="Varghese N."/>
            <person name="Submissions S."/>
        </authorList>
    </citation>
    <scope>NUCLEOTIDE SEQUENCE [LARGE SCALE GENOMIC DNA]</scope>
    <source>
        <strain evidence="2">type strain: HArc-</strain>
    </source>
</reference>
<dbReference type="AlphaFoldDB" id="A0A1N7GZN2"/>
<proteinExistence type="predicted"/>
<keyword evidence="2" id="KW-1185">Reference proteome</keyword>
<dbReference type="STRING" id="308853.SAMN05421752_1196"/>
<gene>
    <name evidence="1" type="ORF">SAMN05421752_1196</name>
</gene>
<dbReference type="EMBL" id="FTNR01000019">
    <property type="protein sequence ID" value="SIS18043.1"/>
    <property type="molecule type" value="Genomic_DNA"/>
</dbReference>
<name>A0A1N7GZN2_9EURY</name>
<evidence type="ECO:0000313" key="2">
    <source>
        <dbReference type="Proteomes" id="UP000185936"/>
    </source>
</evidence>
<accession>A0A1N7GZN2</accession>
<dbReference type="Proteomes" id="UP000185936">
    <property type="component" value="Unassembled WGS sequence"/>
</dbReference>
<sequence length="58" mass="6402">MGVQACLDRCLGFLESLEDGLEMRNALVFSGEVGLEGPDVLTERLKFVGECLIRDRNS</sequence>
<organism evidence="1 2">
    <name type="scientific">Natronorubrum thiooxidans</name>
    <dbReference type="NCBI Taxonomy" id="308853"/>
    <lineage>
        <taxon>Archaea</taxon>
        <taxon>Methanobacteriati</taxon>
        <taxon>Methanobacteriota</taxon>
        <taxon>Stenosarchaea group</taxon>
        <taxon>Halobacteria</taxon>
        <taxon>Halobacteriales</taxon>
        <taxon>Natrialbaceae</taxon>
        <taxon>Natronorubrum</taxon>
    </lineage>
</organism>
<protein>
    <submittedName>
        <fullName evidence="1">Uncharacterized protein</fullName>
    </submittedName>
</protein>
<dbReference type="RefSeq" id="WP_159440188.1">
    <property type="nucleotide sequence ID" value="NZ_FTNR01000019.1"/>
</dbReference>
<evidence type="ECO:0000313" key="1">
    <source>
        <dbReference type="EMBL" id="SIS18043.1"/>
    </source>
</evidence>